<dbReference type="RefSeq" id="WP_380752297.1">
    <property type="nucleotide sequence ID" value="NZ_JBHULT010000009.1"/>
</dbReference>
<reference evidence="4" key="1">
    <citation type="journal article" date="2019" name="Int. J. Syst. Evol. Microbiol.">
        <title>The Global Catalogue of Microorganisms (GCM) 10K type strain sequencing project: providing services to taxonomists for standard genome sequencing and annotation.</title>
        <authorList>
            <consortium name="The Broad Institute Genomics Platform"/>
            <consortium name="The Broad Institute Genome Sequencing Center for Infectious Disease"/>
            <person name="Wu L."/>
            <person name="Ma J."/>
        </authorList>
    </citation>
    <scope>NUCLEOTIDE SEQUENCE [LARGE SCALE GENOMIC DNA]</scope>
    <source>
        <strain evidence="4">KCTC 42585</strain>
    </source>
</reference>
<evidence type="ECO:0000313" key="3">
    <source>
        <dbReference type="EMBL" id="MFD2518349.1"/>
    </source>
</evidence>
<dbReference type="InterPro" id="IPR057727">
    <property type="entry name" value="WCX_dom"/>
</dbReference>
<dbReference type="Proteomes" id="UP001597468">
    <property type="component" value="Unassembled WGS sequence"/>
</dbReference>
<organism evidence="3 4">
    <name type="scientific">Salinimicrobium flavum</name>
    <dbReference type="NCBI Taxonomy" id="1737065"/>
    <lineage>
        <taxon>Bacteria</taxon>
        <taxon>Pseudomonadati</taxon>
        <taxon>Bacteroidota</taxon>
        <taxon>Flavobacteriia</taxon>
        <taxon>Flavobacteriales</taxon>
        <taxon>Flavobacteriaceae</taxon>
        <taxon>Salinimicrobium</taxon>
    </lineage>
</organism>
<evidence type="ECO:0000259" key="1">
    <source>
        <dbReference type="Pfam" id="PF13280"/>
    </source>
</evidence>
<evidence type="ECO:0000259" key="2">
    <source>
        <dbReference type="Pfam" id="PF25583"/>
    </source>
</evidence>
<dbReference type="InterPro" id="IPR051534">
    <property type="entry name" value="CBASS_pafABC_assoc_protein"/>
</dbReference>
<protein>
    <submittedName>
        <fullName evidence="3">Helix-turn-helix transcriptional regulator</fullName>
    </submittedName>
</protein>
<dbReference type="PROSITE" id="PS52050">
    <property type="entry name" value="WYL"/>
    <property type="match status" value="1"/>
</dbReference>
<dbReference type="PANTHER" id="PTHR34580">
    <property type="match status" value="1"/>
</dbReference>
<accession>A0ABW5IYT4</accession>
<dbReference type="Pfam" id="PF13280">
    <property type="entry name" value="WYL"/>
    <property type="match status" value="1"/>
</dbReference>
<feature type="domain" description="WCX" evidence="2">
    <location>
        <begin position="218"/>
        <end position="294"/>
    </location>
</feature>
<evidence type="ECO:0000313" key="4">
    <source>
        <dbReference type="Proteomes" id="UP001597468"/>
    </source>
</evidence>
<dbReference type="InterPro" id="IPR026881">
    <property type="entry name" value="WYL_dom"/>
</dbReference>
<gene>
    <name evidence="3" type="ORF">ACFSTG_10625</name>
</gene>
<comment type="caution">
    <text evidence="3">The sequence shown here is derived from an EMBL/GenBank/DDBJ whole genome shotgun (WGS) entry which is preliminary data.</text>
</comment>
<proteinExistence type="predicted"/>
<dbReference type="Pfam" id="PF25583">
    <property type="entry name" value="WCX"/>
    <property type="match status" value="1"/>
</dbReference>
<name>A0ABW5IYT4_9FLAO</name>
<dbReference type="PANTHER" id="PTHR34580:SF9">
    <property type="entry name" value="SLL5097 PROTEIN"/>
    <property type="match status" value="1"/>
</dbReference>
<feature type="domain" description="WYL" evidence="1">
    <location>
        <begin position="119"/>
        <end position="186"/>
    </location>
</feature>
<keyword evidence="4" id="KW-1185">Reference proteome</keyword>
<dbReference type="EMBL" id="JBHULT010000009">
    <property type="protein sequence ID" value="MFD2518349.1"/>
    <property type="molecule type" value="Genomic_DNA"/>
</dbReference>
<sequence>MSGKISLQRHRAIISKLRRSPLNFDQLQDYLQLQSDISGDRLTCSLRTFQRDMEQINILYHIEIKYNPSQKVYEIVYDENEDHNERLMEAFEVYNALNIANTYSNQVIVEKRKPLGTDHLYGLLHAIKNRLQVSFDYEKYSENDSRRRTVEPIAIKEARNRWYLLAREAEGISVKSFGLDRISELELSHRKFEAIEYDVEKEYRHSFGIINGIDVSPQNIVLSFTPTEGKYVKSLPLHHSQKLVKETTKETVFSYNLIPTYDLRMEILSYGDQVKVIEPESFREEVKKQLEAALKLYR</sequence>